<accession>N8Y2G3</accession>
<feature type="chain" id="PRO_5004137367" description="Surface-adhesin protein E-like domain-containing protein" evidence="1">
    <location>
        <begin position="19"/>
        <end position="168"/>
    </location>
</feature>
<feature type="domain" description="Surface-adhesin protein E-like" evidence="2">
    <location>
        <begin position="21"/>
        <end position="124"/>
    </location>
</feature>
<dbReference type="Proteomes" id="UP000013148">
    <property type="component" value="Unassembled WGS sequence"/>
</dbReference>
<dbReference type="InterPro" id="IPR031939">
    <property type="entry name" value="Adhesin_E-like"/>
</dbReference>
<gene>
    <name evidence="3" type="ORF">F964_04225</name>
</gene>
<dbReference type="HOGENOM" id="CLU_1583024_0_0_6"/>
<protein>
    <recommendedName>
        <fullName evidence="2">Surface-adhesin protein E-like domain-containing protein</fullName>
    </recommendedName>
</protein>
<keyword evidence="4" id="KW-1185">Reference proteome</keyword>
<name>N8Y2G3_ACIGI</name>
<dbReference type="Pfam" id="PF16747">
    <property type="entry name" value="Adhesin_E"/>
    <property type="match status" value="1"/>
</dbReference>
<evidence type="ECO:0000313" key="4">
    <source>
        <dbReference type="Proteomes" id="UP000013148"/>
    </source>
</evidence>
<dbReference type="AlphaFoldDB" id="N8Y2G3"/>
<feature type="signal peptide" evidence="1">
    <location>
        <begin position="1"/>
        <end position="18"/>
    </location>
</feature>
<evidence type="ECO:0000259" key="2">
    <source>
        <dbReference type="Pfam" id="PF16747"/>
    </source>
</evidence>
<dbReference type="RefSeq" id="WP_004823284.1">
    <property type="nucleotide sequence ID" value="NZ_KB849456.1"/>
</dbReference>
<evidence type="ECO:0000256" key="1">
    <source>
        <dbReference type="SAM" id="SignalP"/>
    </source>
</evidence>
<reference evidence="3 4" key="1">
    <citation type="submission" date="2013-02" db="EMBL/GenBank/DDBJ databases">
        <title>The Genome Sequence of Acinetobacter guillouiae NIPH 991.</title>
        <authorList>
            <consortium name="The Broad Institute Genome Sequencing Platform"/>
            <consortium name="The Broad Institute Genome Sequencing Center for Infectious Disease"/>
            <person name="Cerqueira G."/>
            <person name="Feldgarden M."/>
            <person name="Courvalin P."/>
            <person name="Perichon B."/>
            <person name="Grillot-Courvalin C."/>
            <person name="Clermont D."/>
            <person name="Rocha E."/>
            <person name="Yoon E.-J."/>
            <person name="Nemec A."/>
            <person name="Walker B."/>
            <person name="Young S.K."/>
            <person name="Zeng Q."/>
            <person name="Gargeya S."/>
            <person name="Fitzgerald M."/>
            <person name="Haas B."/>
            <person name="Abouelleil A."/>
            <person name="Alvarado L."/>
            <person name="Arachchi H.M."/>
            <person name="Berlin A.M."/>
            <person name="Chapman S.B."/>
            <person name="Dewar J."/>
            <person name="Goldberg J."/>
            <person name="Griggs A."/>
            <person name="Gujja S."/>
            <person name="Hansen M."/>
            <person name="Howarth C."/>
            <person name="Imamovic A."/>
            <person name="Larimer J."/>
            <person name="McCowan C."/>
            <person name="Murphy C."/>
            <person name="Neiman D."/>
            <person name="Pearson M."/>
            <person name="Priest M."/>
            <person name="Roberts A."/>
            <person name="Saif S."/>
            <person name="Shea T."/>
            <person name="Sisk P."/>
            <person name="Sykes S."/>
            <person name="Wortman J."/>
            <person name="Nusbaum C."/>
            <person name="Birren B."/>
        </authorList>
    </citation>
    <scope>NUCLEOTIDE SEQUENCE [LARGE SCALE GENOMIC DNA]</scope>
    <source>
        <strain evidence="3 4">NIPH 991</strain>
    </source>
</reference>
<proteinExistence type="predicted"/>
<comment type="caution">
    <text evidence="3">The sequence shown here is derived from an EMBL/GenBank/DDBJ whole genome shotgun (WGS) entry which is preliminary data.</text>
</comment>
<sequence length="168" mass="19182">MKIWVLICGLLASSLSFGADWVYVNSSNSESFWVDKGFYKYNVKNNTVDVWNKAIKKKSNSNDFYTSSKSLERYSCMDKSSKNLAYVEYKESGEVSKSYTTPSKSFSVIFPDSIAEGIWEVACSSKGRGFRFSKKQLETLSVFEMQEKYAKNAPYEPEYVPESLISDK</sequence>
<dbReference type="EMBL" id="APPJ01000014">
    <property type="protein sequence ID" value="ENV15499.1"/>
    <property type="molecule type" value="Genomic_DNA"/>
</dbReference>
<organism evidence="3 4">
    <name type="scientific">Acinetobacter guillouiae NIPH 991</name>
    <dbReference type="NCBI Taxonomy" id="1217656"/>
    <lineage>
        <taxon>Bacteria</taxon>
        <taxon>Pseudomonadati</taxon>
        <taxon>Pseudomonadota</taxon>
        <taxon>Gammaproteobacteria</taxon>
        <taxon>Moraxellales</taxon>
        <taxon>Moraxellaceae</taxon>
        <taxon>Acinetobacter</taxon>
    </lineage>
</organism>
<evidence type="ECO:0000313" key="3">
    <source>
        <dbReference type="EMBL" id="ENV15499.1"/>
    </source>
</evidence>
<keyword evidence="1" id="KW-0732">Signal</keyword>